<dbReference type="RefSeq" id="WP_144615348.1">
    <property type="nucleotide sequence ID" value="NZ_CP042161.1"/>
</dbReference>
<dbReference type="SUPFAM" id="SSF141066">
    <property type="entry name" value="ICP-like"/>
    <property type="match status" value="1"/>
</dbReference>
<evidence type="ECO:0000259" key="4">
    <source>
        <dbReference type="Pfam" id="PF09394"/>
    </source>
</evidence>
<evidence type="ECO:0000259" key="3">
    <source>
        <dbReference type="Pfam" id="PF07833"/>
    </source>
</evidence>
<dbReference type="Gene3D" id="3.30.457.10">
    <property type="entry name" value="Copper amine oxidase-like, N-terminal domain"/>
    <property type="match status" value="1"/>
</dbReference>
<dbReference type="PANTHER" id="PTHR36530:SF1">
    <property type="entry name" value="AMOEBIASIN-1"/>
    <property type="match status" value="1"/>
</dbReference>
<dbReference type="Pfam" id="PF09394">
    <property type="entry name" value="Inhibitor_I42"/>
    <property type="match status" value="1"/>
</dbReference>
<dbReference type="EMBL" id="CP042161">
    <property type="protein sequence ID" value="QDS34073.1"/>
    <property type="molecule type" value="Genomic_DNA"/>
</dbReference>
<dbReference type="Proteomes" id="UP000317713">
    <property type="component" value="Chromosome"/>
</dbReference>
<evidence type="ECO:0008006" key="7">
    <source>
        <dbReference type="Google" id="ProtNLM"/>
    </source>
</evidence>
<dbReference type="AlphaFoldDB" id="A0A517I597"/>
<gene>
    <name evidence="5" type="ORF">FPS98_08825</name>
</gene>
<name>A0A517I597_BREBE</name>
<keyword evidence="1" id="KW-0646">Protease inhibitor</keyword>
<reference evidence="5 6" key="1">
    <citation type="submission" date="2019-07" db="EMBL/GenBank/DDBJ databases">
        <title>Characterization of Brevibacillus brevis HK544, as a potential biocontrol agent.</title>
        <authorList>
            <person name="Kim H."/>
        </authorList>
    </citation>
    <scope>NUCLEOTIDE SEQUENCE [LARGE SCALE GENOMIC DNA]</scope>
    <source>
        <strain evidence="5 6">HK544</strain>
    </source>
</reference>
<evidence type="ECO:0000256" key="2">
    <source>
        <dbReference type="ARBA" id="ARBA00022704"/>
    </source>
</evidence>
<dbReference type="InterPro" id="IPR012854">
    <property type="entry name" value="Cu_amine_oxidase-like_N"/>
</dbReference>
<dbReference type="InterPro" id="IPR036331">
    <property type="entry name" value="Chagasin-like_sf"/>
</dbReference>
<dbReference type="Pfam" id="PF07833">
    <property type="entry name" value="Cu_amine_oxidN1"/>
    <property type="match status" value="1"/>
</dbReference>
<evidence type="ECO:0000313" key="5">
    <source>
        <dbReference type="EMBL" id="QDS34073.1"/>
    </source>
</evidence>
<dbReference type="InterPro" id="IPR052781">
    <property type="entry name" value="Cys_protease_inhibitor_I42"/>
</dbReference>
<evidence type="ECO:0000313" key="6">
    <source>
        <dbReference type="Proteomes" id="UP000317713"/>
    </source>
</evidence>
<organism evidence="5 6">
    <name type="scientific">Brevibacillus brevis</name>
    <name type="common">Bacillus brevis</name>
    <dbReference type="NCBI Taxonomy" id="1393"/>
    <lineage>
        <taxon>Bacteria</taxon>
        <taxon>Bacillati</taxon>
        <taxon>Bacillota</taxon>
        <taxon>Bacilli</taxon>
        <taxon>Bacillales</taxon>
        <taxon>Paenibacillaceae</taxon>
        <taxon>Brevibacillus</taxon>
    </lineage>
</organism>
<proteinExistence type="predicted"/>
<sequence>MNNKLVVSIVGTALISTTLFGQAVGKTLPIRVSVNNQVLNIDQYTVYKQNGHTMIPLRVLSESLGYSLKWDGLKRMVEVKKGDQSFSITMGKDSYVNEQAVSLSLGAVPEQVESHMYVPLEFFRDVMRINITEQQEHIMLITPESSGESSNLKGIPLQENGITTVKQGDHVRVSLEENPSTGYLWSYQASDDTIKLMEVTVQKKNGEAIGAPTQKTWVFQPSKTGTYKLTFTLSRAMEQSPPKRVYTITVR</sequence>
<dbReference type="GO" id="GO:0004869">
    <property type="term" value="F:cysteine-type endopeptidase inhibitor activity"/>
    <property type="evidence" value="ECO:0007669"/>
    <property type="project" value="UniProtKB-KW"/>
</dbReference>
<dbReference type="InterPro" id="IPR018990">
    <property type="entry name" value="Prot_inh_I42_chagasin"/>
</dbReference>
<dbReference type="SUPFAM" id="SSF55383">
    <property type="entry name" value="Copper amine oxidase, domain N"/>
    <property type="match status" value="1"/>
</dbReference>
<evidence type="ECO:0000256" key="1">
    <source>
        <dbReference type="ARBA" id="ARBA00022690"/>
    </source>
</evidence>
<accession>A0A517I597</accession>
<feature type="domain" description="Copper amine oxidase-like N-terminal" evidence="3">
    <location>
        <begin position="34"/>
        <end position="136"/>
    </location>
</feature>
<dbReference type="Gene3D" id="2.60.40.2020">
    <property type="match status" value="1"/>
</dbReference>
<feature type="domain" description="Proteinase inhibitor I42 chagasin" evidence="4">
    <location>
        <begin position="164"/>
        <end position="250"/>
    </location>
</feature>
<keyword evidence="2" id="KW-0789">Thiol protease inhibitor</keyword>
<protein>
    <recommendedName>
        <fullName evidence="7">Proteinase inhibitor I42 chagasin domain-containing protein</fullName>
    </recommendedName>
</protein>
<dbReference type="InterPro" id="IPR036582">
    <property type="entry name" value="Mao_N_sf"/>
</dbReference>
<dbReference type="PANTHER" id="PTHR36530">
    <property type="entry name" value="INHIBITOR OF CYSTEINE PEPTIDASE"/>
    <property type="match status" value="1"/>
</dbReference>